<sequence length="396" mass="41801">MRGLVLVARDRGDVAAADIMRRRGVRRVHAILLVAPSLARGGAWASHRLDTSSRHWQSAPTIGREFMTMNATRRALMAGAATLLTAGGAGAQPAWPARDLRLVCPFPPGGTTDVVARLVAAALGAQLGRTVVVENQPGAGSTLAAGRFAREADDHALFLSQIASHGIGPALYRNLAYNAETDFRPVKLLVTVPNVLVANKTKVPQADVRAFLRDAKANPNTRTFASAGNGTSTHLTGELINLLSGARITHVPYRGAGPGMTAVIAGEVDSFIDNLPTALPQIQTGTVAALAVTSRQRLPELPNVPALSELGAEFGMQDFEAEAWFGLHAHRSASDAVVARMSAALDAALADPELRRQLAQRGTNPRGGTPADYGQLVTSELARWKRVVEAANIVVN</sequence>
<dbReference type="AlphaFoldDB" id="A0A317FJ70"/>
<gene>
    <name evidence="2" type="ORF">DFH01_07635</name>
</gene>
<dbReference type="InterPro" id="IPR042100">
    <property type="entry name" value="Bug_dom1"/>
</dbReference>
<dbReference type="Proteomes" id="UP000245765">
    <property type="component" value="Unassembled WGS sequence"/>
</dbReference>
<evidence type="ECO:0000313" key="3">
    <source>
        <dbReference type="Proteomes" id="UP000245765"/>
    </source>
</evidence>
<evidence type="ECO:0008006" key="4">
    <source>
        <dbReference type="Google" id="ProtNLM"/>
    </source>
</evidence>
<protein>
    <recommendedName>
        <fullName evidence="4">Tripartite tricarboxylate transporter substrate binding protein</fullName>
    </recommendedName>
</protein>
<name>A0A317FJ70_9PROT</name>
<evidence type="ECO:0000313" key="2">
    <source>
        <dbReference type="EMBL" id="PWS39101.1"/>
    </source>
</evidence>
<dbReference type="Gene3D" id="3.40.190.10">
    <property type="entry name" value="Periplasmic binding protein-like II"/>
    <property type="match status" value="1"/>
</dbReference>
<dbReference type="EMBL" id="QGNA01000001">
    <property type="protein sequence ID" value="PWS39101.1"/>
    <property type="molecule type" value="Genomic_DNA"/>
</dbReference>
<dbReference type="PANTHER" id="PTHR42928">
    <property type="entry name" value="TRICARBOXYLATE-BINDING PROTEIN"/>
    <property type="match status" value="1"/>
</dbReference>
<reference evidence="3" key="1">
    <citation type="submission" date="2018-05" db="EMBL/GenBank/DDBJ databases">
        <authorList>
            <person name="Du Z."/>
            <person name="Wang X."/>
        </authorList>
    </citation>
    <scope>NUCLEOTIDE SEQUENCE [LARGE SCALE GENOMIC DNA]</scope>
    <source>
        <strain evidence="3">CQN31</strain>
    </source>
</reference>
<accession>A0A317FJ70</accession>
<comment type="caution">
    <text evidence="2">The sequence shown here is derived from an EMBL/GenBank/DDBJ whole genome shotgun (WGS) entry which is preliminary data.</text>
</comment>
<dbReference type="SUPFAM" id="SSF53850">
    <property type="entry name" value="Periplasmic binding protein-like II"/>
    <property type="match status" value="1"/>
</dbReference>
<dbReference type="Gene3D" id="3.40.190.150">
    <property type="entry name" value="Bordetella uptake gene, domain 1"/>
    <property type="match status" value="1"/>
</dbReference>
<keyword evidence="3" id="KW-1185">Reference proteome</keyword>
<proteinExistence type="inferred from homology"/>
<comment type="similarity">
    <text evidence="1">Belongs to the UPF0065 (bug) family.</text>
</comment>
<dbReference type="PANTHER" id="PTHR42928:SF5">
    <property type="entry name" value="BLR1237 PROTEIN"/>
    <property type="match status" value="1"/>
</dbReference>
<dbReference type="Pfam" id="PF03401">
    <property type="entry name" value="TctC"/>
    <property type="match status" value="1"/>
</dbReference>
<organism evidence="2 3">
    <name type="scientific">Falsiroseomonas bella</name>
    <dbReference type="NCBI Taxonomy" id="2184016"/>
    <lineage>
        <taxon>Bacteria</taxon>
        <taxon>Pseudomonadati</taxon>
        <taxon>Pseudomonadota</taxon>
        <taxon>Alphaproteobacteria</taxon>
        <taxon>Acetobacterales</taxon>
        <taxon>Roseomonadaceae</taxon>
        <taxon>Falsiroseomonas</taxon>
    </lineage>
</organism>
<dbReference type="InterPro" id="IPR005064">
    <property type="entry name" value="BUG"/>
</dbReference>
<evidence type="ECO:0000256" key="1">
    <source>
        <dbReference type="ARBA" id="ARBA00006987"/>
    </source>
</evidence>